<evidence type="ECO:0000313" key="1">
    <source>
        <dbReference type="EMBL" id="KAK4186959.1"/>
    </source>
</evidence>
<evidence type="ECO:0000313" key="2">
    <source>
        <dbReference type="Proteomes" id="UP001302126"/>
    </source>
</evidence>
<dbReference type="AlphaFoldDB" id="A0AAN6WRW5"/>
<protein>
    <submittedName>
        <fullName evidence="1">Uncharacterized protein</fullName>
    </submittedName>
</protein>
<accession>A0AAN6WRW5</accession>
<comment type="caution">
    <text evidence="1">The sequence shown here is derived from an EMBL/GenBank/DDBJ whole genome shotgun (WGS) entry which is preliminary data.</text>
</comment>
<reference evidence="1" key="1">
    <citation type="journal article" date="2023" name="Mol. Phylogenet. Evol.">
        <title>Genome-scale phylogeny and comparative genomics of the fungal order Sordariales.</title>
        <authorList>
            <person name="Hensen N."/>
            <person name="Bonometti L."/>
            <person name="Westerberg I."/>
            <person name="Brannstrom I.O."/>
            <person name="Guillou S."/>
            <person name="Cros-Aarteil S."/>
            <person name="Calhoun S."/>
            <person name="Haridas S."/>
            <person name="Kuo A."/>
            <person name="Mondo S."/>
            <person name="Pangilinan J."/>
            <person name="Riley R."/>
            <person name="LaButti K."/>
            <person name="Andreopoulos B."/>
            <person name="Lipzen A."/>
            <person name="Chen C."/>
            <person name="Yan M."/>
            <person name="Daum C."/>
            <person name="Ng V."/>
            <person name="Clum A."/>
            <person name="Steindorff A."/>
            <person name="Ohm R.A."/>
            <person name="Martin F."/>
            <person name="Silar P."/>
            <person name="Natvig D.O."/>
            <person name="Lalanne C."/>
            <person name="Gautier V."/>
            <person name="Ament-Velasquez S.L."/>
            <person name="Kruys A."/>
            <person name="Hutchinson M.I."/>
            <person name="Powell A.J."/>
            <person name="Barry K."/>
            <person name="Miller A.N."/>
            <person name="Grigoriev I.V."/>
            <person name="Debuchy R."/>
            <person name="Gladieux P."/>
            <person name="Hiltunen Thoren M."/>
            <person name="Johannesson H."/>
        </authorList>
    </citation>
    <scope>NUCLEOTIDE SEQUENCE</scope>
    <source>
        <strain evidence="1">PSN309</strain>
    </source>
</reference>
<gene>
    <name evidence="1" type="ORF">QBC35DRAFT_553187</name>
</gene>
<sequence>FSSFILSQNNHYPLRQDLPLHSLIPSLSSPKMLFPTTVLLSLTSLALAQSTSASPPSSSSSVPPASFTGKLSFATGIPVIVPLDKQQKDAAKAEREARGGVGYNGTVQPNLEAAVASIPPCAGQCFKNSTQFFEGGRKEVAACKNGDLSCLCEAAKTTEIIGMMLLCMVPELLDHLAGEEVEVFSDESGGGLSPAITDRLSDPKCYINEVLMDVLDVCATIKEKKPTEEEKGKINAGMQDIMDGKSVEDKKSETAGKLVSMAFSGSLVVAFVVALL</sequence>
<keyword evidence="2" id="KW-1185">Reference proteome</keyword>
<dbReference type="EMBL" id="MU864412">
    <property type="protein sequence ID" value="KAK4186959.1"/>
    <property type="molecule type" value="Genomic_DNA"/>
</dbReference>
<proteinExistence type="predicted"/>
<dbReference type="Proteomes" id="UP001302126">
    <property type="component" value="Unassembled WGS sequence"/>
</dbReference>
<reference evidence="1" key="2">
    <citation type="submission" date="2023-05" db="EMBL/GenBank/DDBJ databases">
        <authorList>
            <consortium name="Lawrence Berkeley National Laboratory"/>
            <person name="Steindorff A."/>
            <person name="Hensen N."/>
            <person name="Bonometti L."/>
            <person name="Westerberg I."/>
            <person name="Brannstrom I.O."/>
            <person name="Guillou S."/>
            <person name="Cros-Aarteil S."/>
            <person name="Calhoun S."/>
            <person name="Haridas S."/>
            <person name="Kuo A."/>
            <person name="Mondo S."/>
            <person name="Pangilinan J."/>
            <person name="Riley R."/>
            <person name="Labutti K."/>
            <person name="Andreopoulos B."/>
            <person name="Lipzen A."/>
            <person name="Chen C."/>
            <person name="Yanf M."/>
            <person name="Daum C."/>
            <person name="Ng V."/>
            <person name="Clum A."/>
            <person name="Ohm R."/>
            <person name="Martin F."/>
            <person name="Silar P."/>
            <person name="Natvig D."/>
            <person name="Lalanne C."/>
            <person name="Gautier V."/>
            <person name="Ament-Velasquez S.L."/>
            <person name="Kruys A."/>
            <person name="Hutchinson M.I."/>
            <person name="Powell A.J."/>
            <person name="Barry K."/>
            <person name="Miller A.N."/>
            <person name="Grigoriev I.V."/>
            <person name="Debuchy R."/>
            <person name="Gladieux P."/>
            <person name="Thoren M.H."/>
            <person name="Johannesson H."/>
        </authorList>
    </citation>
    <scope>NUCLEOTIDE SEQUENCE</scope>
    <source>
        <strain evidence="1">PSN309</strain>
    </source>
</reference>
<organism evidence="1 2">
    <name type="scientific">Podospora australis</name>
    <dbReference type="NCBI Taxonomy" id="1536484"/>
    <lineage>
        <taxon>Eukaryota</taxon>
        <taxon>Fungi</taxon>
        <taxon>Dikarya</taxon>
        <taxon>Ascomycota</taxon>
        <taxon>Pezizomycotina</taxon>
        <taxon>Sordariomycetes</taxon>
        <taxon>Sordariomycetidae</taxon>
        <taxon>Sordariales</taxon>
        <taxon>Podosporaceae</taxon>
        <taxon>Podospora</taxon>
    </lineage>
</organism>
<feature type="non-terminal residue" evidence="1">
    <location>
        <position position="1"/>
    </location>
</feature>
<name>A0AAN6WRW5_9PEZI</name>